<dbReference type="Gene3D" id="3.30.910.20">
    <property type="entry name" value="Skp domain"/>
    <property type="match status" value="1"/>
</dbReference>
<evidence type="ECO:0000256" key="3">
    <source>
        <dbReference type="PIRNR" id="PIRNR002094"/>
    </source>
</evidence>
<name>A0A1I7FS70_9GAMM</name>
<dbReference type="GO" id="GO:0050821">
    <property type="term" value="P:protein stabilization"/>
    <property type="evidence" value="ECO:0007669"/>
    <property type="project" value="TreeGrafter"/>
</dbReference>
<evidence type="ECO:0000256" key="4">
    <source>
        <dbReference type="SAM" id="MobiDB-lite"/>
    </source>
</evidence>
<dbReference type="OrthoDB" id="7061584at2"/>
<evidence type="ECO:0000256" key="5">
    <source>
        <dbReference type="SAM" id="SignalP"/>
    </source>
</evidence>
<keyword evidence="2 5" id="KW-0732">Signal</keyword>
<dbReference type="PANTHER" id="PTHR35089:SF1">
    <property type="entry name" value="CHAPERONE PROTEIN SKP"/>
    <property type="match status" value="1"/>
</dbReference>
<dbReference type="GO" id="GO:0005829">
    <property type="term" value="C:cytosol"/>
    <property type="evidence" value="ECO:0007669"/>
    <property type="project" value="TreeGrafter"/>
</dbReference>
<dbReference type="RefSeq" id="WP_092548570.1">
    <property type="nucleotide sequence ID" value="NZ_CAWRBG010000049.1"/>
</dbReference>
<evidence type="ECO:0000313" key="6">
    <source>
        <dbReference type="EMBL" id="SFU38991.1"/>
    </source>
</evidence>
<evidence type="ECO:0000313" key="7">
    <source>
        <dbReference type="Proteomes" id="UP000242496"/>
    </source>
</evidence>
<feature type="compositionally biased region" description="Polar residues" evidence="4">
    <location>
        <begin position="71"/>
        <end position="81"/>
    </location>
</feature>
<protein>
    <recommendedName>
        <fullName evidence="1">Chaperone protein Skp</fullName>
    </recommendedName>
</protein>
<dbReference type="AlphaFoldDB" id="A0A1I7FS70"/>
<gene>
    <name evidence="6" type="ORF">SAMN05421784_10544</name>
</gene>
<feature type="chain" id="PRO_5017374007" description="Chaperone protein Skp" evidence="5">
    <location>
        <begin position="23"/>
        <end position="165"/>
    </location>
</feature>
<dbReference type="EMBL" id="FPBJ01000005">
    <property type="protein sequence ID" value="SFU38991.1"/>
    <property type="molecule type" value="Genomic_DNA"/>
</dbReference>
<proteinExistence type="inferred from homology"/>
<evidence type="ECO:0000256" key="2">
    <source>
        <dbReference type="ARBA" id="ARBA00022729"/>
    </source>
</evidence>
<dbReference type="InterPro" id="IPR005632">
    <property type="entry name" value="Chaperone_Skp"/>
</dbReference>
<keyword evidence="7" id="KW-1185">Reference proteome</keyword>
<comment type="similarity">
    <text evidence="3">Belongs to the skp family.</text>
</comment>
<dbReference type="PANTHER" id="PTHR35089">
    <property type="entry name" value="CHAPERONE PROTEIN SKP"/>
    <property type="match status" value="1"/>
</dbReference>
<dbReference type="Pfam" id="PF03938">
    <property type="entry name" value="OmpH"/>
    <property type="match status" value="1"/>
</dbReference>
<dbReference type="Proteomes" id="UP000242496">
    <property type="component" value="Unassembled WGS sequence"/>
</dbReference>
<accession>A0A1I7FS70</accession>
<organism evidence="6 7">
    <name type="scientific">Xenorhabdus koppenhoeferi</name>
    <dbReference type="NCBI Taxonomy" id="351659"/>
    <lineage>
        <taxon>Bacteria</taxon>
        <taxon>Pseudomonadati</taxon>
        <taxon>Pseudomonadota</taxon>
        <taxon>Gammaproteobacteria</taxon>
        <taxon>Enterobacterales</taxon>
        <taxon>Morganellaceae</taxon>
        <taxon>Xenorhabdus</taxon>
    </lineage>
</organism>
<dbReference type="PIRSF" id="PIRSF002094">
    <property type="entry name" value="OMP26_Skp"/>
    <property type="match status" value="1"/>
</dbReference>
<dbReference type="SMART" id="SM00935">
    <property type="entry name" value="OmpH"/>
    <property type="match status" value="1"/>
</dbReference>
<feature type="signal peptide" evidence="5">
    <location>
        <begin position="1"/>
        <end position="22"/>
    </location>
</feature>
<feature type="compositionally biased region" description="Basic and acidic residues" evidence="4">
    <location>
        <begin position="82"/>
        <end position="93"/>
    </location>
</feature>
<reference evidence="7" key="1">
    <citation type="submission" date="2016-10" db="EMBL/GenBank/DDBJ databases">
        <authorList>
            <person name="Varghese N."/>
            <person name="Submissions S."/>
        </authorList>
    </citation>
    <scope>NUCLEOTIDE SEQUENCE [LARGE SCALE GENOMIC DNA]</scope>
    <source>
        <strain evidence="7">DSM 18168</strain>
    </source>
</reference>
<dbReference type="NCBIfam" id="NF008047">
    <property type="entry name" value="PRK10780.1"/>
    <property type="match status" value="1"/>
</dbReference>
<evidence type="ECO:0000256" key="1">
    <source>
        <dbReference type="ARBA" id="ARBA00018026"/>
    </source>
</evidence>
<sequence>MKKVLCAASLGMALAFSAGAQAADKIALVNVAEVFQQLPAREAVAKQLDNEFKGRASELQRMESDLQTKIQKLQRDGSTMKASEREKSEKEVVAKRDEFAQKAQAFENDNRRRQMEERNKILSRIQDAVKVVAGKEGYDLVLDANAAVYSASGKDITAEVLKQAK</sequence>
<dbReference type="InterPro" id="IPR024930">
    <property type="entry name" value="Skp_dom_sf"/>
</dbReference>
<dbReference type="SUPFAM" id="SSF111384">
    <property type="entry name" value="OmpH-like"/>
    <property type="match status" value="1"/>
</dbReference>
<dbReference type="GO" id="GO:0051082">
    <property type="term" value="F:unfolded protein binding"/>
    <property type="evidence" value="ECO:0007669"/>
    <property type="project" value="InterPro"/>
</dbReference>
<feature type="region of interest" description="Disordered" evidence="4">
    <location>
        <begin position="71"/>
        <end position="93"/>
    </location>
</feature>
<dbReference type="STRING" id="351659.SAMN05421784_10544"/>